<dbReference type="RefSeq" id="WP_207444966.1">
    <property type="nucleotide sequence ID" value="NZ_JACTNF010000001.1"/>
</dbReference>
<feature type="chain" id="PRO_5047486961" description="UrcA family protein" evidence="1">
    <location>
        <begin position="23"/>
        <end position="149"/>
    </location>
</feature>
<dbReference type="EMBL" id="JACTNF010000001">
    <property type="protein sequence ID" value="MBO1073366.1"/>
    <property type="molecule type" value="Genomic_DNA"/>
</dbReference>
<gene>
    <name evidence="2" type="ORF">IAI60_01940</name>
</gene>
<keyword evidence="3" id="KW-1185">Reference proteome</keyword>
<keyword evidence="1" id="KW-0732">Signal</keyword>
<reference evidence="2 3" key="1">
    <citation type="submission" date="2020-09" db="EMBL/GenBank/DDBJ databases">
        <title>Roseomonas.</title>
        <authorList>
            <person name="Zhu W."/>
        </authorList>
    </citation>
    <scope>NUCLEOTIDE SEQUENCE [LARGE SCALE GENOMIC DNA]</scope>
    <source>
        <strain evidence="2 3">1311</strain>
    </source>
</reference>
<evidence type="ECO:0000313" key="3">
    <source>
        <dbReference type="Proteomes" id="UP001518990"/>
    </source>
</evidence>
<sequence length="149" mass="15573">MRRRALAAGAAIVLPAAFVAFHADGAAPPASPRHDADTPIREAHRAYFAARKVEAVICAGPAFPFGSTENLRQEAEQDGAVERMGRALLAVTKAQARTLEGLRLKAQMLAEEVAQSKGLSMGTDSCQLQLAASVAADIARLVPVEGAQA</sequence>
<evidence type="ECO:0008006" key="4">
    <source>
        <dbReference type="Google" id="ProtNLM"/>
    </source>
</evidence>
<evidence type="ECO:0000313" key="2">
    <source>
        <dbReference type="EMBL" id="MBO1073366.1"/>
    </source>
</evidence>
<name>A0ABS3K7B8_9PROT</name>
<proteinExistence type="predicted"/>
<organism evidence="2 3">
    <name type="scientific">Roseomonas marmotae</name>
    <dbReference type="NCBI Taxonomy" id="2768161"/>
    <lineage>
        <taxon>Bacteria</taxon>
        <taxon>Pseudomonadati</taxon>
        <taxon>Pseudomonadota</taxon>
        <taxon>Alphaproteobacteria</taxon>
        <taxon>Acetobacterales</taxon>
        <taxon>Roseomonadaceae</taxon>
        <taxon>Roseomonas</taxon>
    </lineage>
</organism>
<feature type="signal peptide" evidence="1">
    <location>
        <begin position="1"/>
        <end position="22"/>
    </location>
</feature>
<comment type="caution">
    <text evidence="2">The sequence shown here is derived from an EMBL/GenBank/DDBJ whole genome shotgun (WGS) entry which is preliminary data.</text>
</comment>
<evidence type="ECO:0000256" key="1">
    <source>
        <dbReference type="SAM" id="SignalP"/>
    </source>
</evidence>
<protein>
    <recommendedName>
        <fullName evidence="4">UrcA family protein</fullName>
    </recommendedName>
</protein>
<accession>A0ABS3K7B8</accession>
<dbReference type="Proteomes" id="UP001518990">
    <property type="component" value="Unassembled WGS sequence"/>
</dbReference>